<dbReference type="GO" id="GO:0006412">
    <property type="term" value="P:translation"/>
    <property type="evidence" value="ECO:0007669"/>
    <property type="project" value="InterPro"/>
</dbReference>
<reference evidence="5" key="1">
    <citation type="journal article" date="2016" name="Nat. Commun.">
        <title>Genome analysis of three Pneumocystis species reveals adaptation mechanisms to life exclusively in mammalian hosts.</title>
        <authorList>
            <person name="Ma L."/>
            <person name="Chen Z."/>
            <person name="Huang D.W."/>
            <person name="Kutty G."/>
            <person name="Ishihara M."/>
            <person name="Wang H."/>
            <person name="Abouelleil A."/>
            <person name="Bishop L."/>
            <person name="Davey E."/>
            <person name="Deng R."/>
            <person name="Deng X."/>
            <person name="Fan L."/>
            <person name="Fantoni G."/>
            <person name="Fitzgerald M."/>
            <person name="Gogineni E."/>
            <person name="Goldberg J.M."/>
            <person name="Handley G."/>
            <person name="Hu X."/>
            <person name="Huber C."/>
            <person name="Jiao X."/>
            <person name="Jones K."/>
            <person name="Levin J.Z."/>
            <person name="Liu Y."/>
            <person name="Macdonald P."/>
            <person name="Melnikov A."/>
            <person name="Raley C."/>
            <person name="Sassi M."/>
            <person name="Sherman B.T."/>
            <person name="Song X."/>
            <person name="Sykes S."/>
            <person name="Tran B."/>
            <person name="Walsh L."/>
            <person name="Xia Y."/>
            <person name="Yang J."/>
            <person name="Young S."/>
            <person name="Zeng Q."/>
            <person name="Zheng X."/>
            <person name="Stephens R."/>
            <person name="Nusbaum C."/>
            <person name="Birren B.W."/>
            <person name="Azadi P."/>
            <person name="Lempicki R.A."/>
            <person name="Cuomo C.A."/>
            <person name="Kovacs J.A."/>
        </authorList>
    </citation>
    <scope>NUCLEOTIDE SEQUENCE [LARGE SCALE GENOMIC DNA]</scope>
    <source>
        <strain evidence="5">B80</strain>
    </source>
</reference>
<dbReference type="InterPro" id="IPR001971">
    <property type="entry name" value="Ribosomal_uS11"/>
</dbReference>
<dbReference type="GeneID" id="28938118"/>
<dbReference type="Gene3D" id="3.30.420.80">
    <property type="entry name" value="Ribosomal protein S11"/>
    <property type="match status" value="1"/>
</dbReference>
<dbReference type="GO" id="GO:0003735">
    <property type="term" value="F:structural constituent of ribosome"/>
    <property type="evidence" value="ECO:0007669"/>
    <property type="project" value="InterPro"/>
</dbReference>
<keyword evidence="2" id="KW-0689">Ribosomal protein</keyword>
<protein>
    <recommendedName>
        <fullName evidence="6">Ribosomal protein S11</fullName>
    </recommendedName>
</protein>
<dbReference type="GO" id="GO:0005840">
    <property type="term" value="C:ribosome"/>
    <property type="evidence" value="ECO:0007669"/>
    <property type="project" value="UniProtKB-KW"/>
</dbReference>
<comment type="similarity">
    <text evidence="1">Belongs to the universal ribosomal protein uS11 family.</text>
</comment>
<keyword evidence="5" id="KW-1185">Reference proteome</keyword>
<dbReference type="InterPro" id="IPR036967">
    <property type="entry name" value="Ribosomal_uS11_sf"/>
</dbReference>
<evidence type="ECO:0000313" key="5">
    <source>
        <dbReference type="Proteomes" id="UP000054454"/>
    </source>
</evidence>
<evidence type="ECO:0000313" key="4">
    <source>
        <dbReference type="EMBL" id="KTW25796.1"/>
    </source>
</evidence>
<evidence type="ECO:0000256" key="1">
    <source>
        <dbReference type="ARBA" id="ARBA00006194"/>
    </source>
</evidence>
<gene>
    <name evidence="4" type="ORF">T552_03409</name>
</gene>
<dbReference type="GO" id="GO:1990904">
    <property type="term" value="C:ribonucleoprotein complex"/>
    <property type="evidence" value="ECO:0007669"/>
    <property type="project" value="UniProtKB-KW"/>
</dbReference>
<evidence type="ECO:0008006" key="6">
    <source>
        <dbReference type="Google" id="ProtNLM"/>
    </source>
</evidence>
<evidence type="ECO:0000256" key="3">
    <source>
        <dbReference type="ARBA" id="ARBA00023274"/>
    </source>
</evidence>
<sequence length="228" mass="26142">MLKYLNNKEFYNYFLNKNIFLKPALKIAYFSDLSLIYKDELKRIKSGDLNKFIKADDTDLSEKEDINRKVSNKDNLIILNSNTESSELSNTIGEIVNKPFENSCQKEEKIYHLHAYCTDNNTIITLTNSNYNPIICISSGMVGFKKGQRGGYEAGYQTCMSLFKKMMEKNIYPTQFEIILRGFGKGREAIFKCVNGIEGLPFKSSVSRITDATRINFGGVRSRKARRL</sequence>
<dbReference type="PANTHER" id="PTHR11759">
    <property type="entry name" value="40S RIBOSOMAL PROTEIN S14/30S RIBOSOMAL PROTEIN S11"/>
    <property type="match status" value="1"/>
</dbReference>
<organism evidence="4 5">
    <name type="scientific">Pneumocystis carinii (strain B80)</name>
    <name type="common">Rat pneumocystis pneumonia agent</name>
    <name type="synonym">Pneumocystis carinii f. sp. carinii</name>
    <dbReference type="NCBI Taxonomy" id="1408658"/>
    <lineage>
        <taxon>Eukaryota</taxon>
        <taxon>Fungi</taxon>
        <taxon>Dikarya</taxon>
        <taxon>Ascomycota</taxon>
        <taxon>Taphrinomycotina</taxon>
        <taxon>Pneumocystomycetes</taxon>
        <taxon>Pneumocystaceae</taxon>
        <taxon>Pneumocystis</taxon>
    </lineage>
</organism>
<accession>A0A0W4ZBI0</accession>
<keyword evidence="3" id="KW-0687">Ribonucleoprotein</keyword>
<dbReference type="SUPFAM" id="SSF53137">
    <property type="entry name" value="Translational machinery components"/>
    <property type="match status" value="1"/>
</dbReference>
<dbReference type="EMBL" id="LFVZ01000016">
    <property type="protein sequence ID" value="KTW25796.1"/>
    <property type="molecule type" value="Genomic_DNA"/>
</dbReference>
<dbReference type="Pfam" id="PF00411">
    <property type="entry name" value="Ribosomal_S11"/>
    <property type="match status" value="1"/>
</dbReference>
<dbReference type="RefSeq" id="XP_018224405.1">
    <property type="nucleotide sequence ID" value="XM_018371915.1"/>
</dbReference>
<dbReference type="VEuPathDB" id="FungiDB:T552_03409"/>
<dbReference type="OrthoDB" id="1654884at2759"/>
<name>A0A0W4ZBI0_PNEC8</name>
<dbReference type="AlphaFoldDB" id="A0A0W4ZBI0"/>
<dbReference type="HAMAP" id="MF_01310">
    <property type="entry name" value="Ribosomal_uS11"/>
    <property type="match status" value="1"/>
</dbReference>
<dbReference type="Proteomes" id="UP000054454">
    <property type="component" value="Unassembled WGS sequence"/>
</dbReference>
<proteinExistence type="inferred from homology"/>
<comment type="caution">
    <text evidence="4">The sequence shown here is derived from an EMBL/GenBank/DDBJ whole genome shotgun (WGS) entry which is preliminary data.</text>
</comment>
<evidence type="ECO:0000256" key="2">
    <source>
        <dbReference type="ARBA" id="ARBA00022980"/>
    </source>
</evidence>